<evidence type="ECO:0000256" key="1">
    <source>
        <dbReference type="SAM" id="MobiDB-lite"/>
    </source>
</evidence>
<sequence length="534" mass="60893">MHSIRSVSKPGFCPYNNCGWEGHKAVYSRHLHEIHHDADSDQVDKTIPCPSCDRFVVSHLLLAHHYAGEHDANFAINEITLPPNETLKQWLDNLKVVHCADFVARRGAKRKQSYTTQTFYCSRSGPVIESEPTDVTTILPSKSIRSGKTCTAFARVITTPTETKIAYSIQHTGHTLDSAWLRLTMEKRLTLARLFRDDRDFDYIIEVIRNDPQSSGRLKFLNNEADLIPFFTQIQNCLGTGVNPRILMSDDSRAFINAFYSVFGQGSDTKHLLCTWHVLRSWNKKLSRTVKDRTVQNEVNHYLSELTKTNQEDEVLTRIHQMLAFLDGSGTQECGEFAQYFRDNYMTQERFSKWAAHFSHIGSGQYQHGYRALPPNFRFRSRSSQPRLLISCFESRVNMSRPSTLTMEPDCHRLKPLIHLLFMQFILVDTTRTRTRRSLENLKGVIDETLSHLGNMNMNEMNQILEAAQNFTNSAAATMNNPNAPDSAANEPDPMELSPVATQSVSGPSLNPREVPHSGRPPNAPQQRTYLHRV</sequence>
<feature type="compositionally biased region" description="Polar residues" evidence="1">
    <location>
        <begin position="500"/>
        <end position="509"/>
    </location>
</feature>
<evidence type="ECO:0000313" key="2">
    <source>
        <dbReference type="EMBL" id="KAK0416868.1"/>
    </source>
</evidence>
<gene>
    <name evidence="2" type="ORF">QR680_012726</name>
</gene>
<feature type="compositionally biased region" description="Polar residues" evidence="1">
    <location>
        <begin position="525"/>
        <end position="534"/>
    </location>
</feature>
<feature type="region of interest" description="Disordered" evidence="1">
    <location>
        <begin position="476"/>
        <end position="534"/>
    </location>
</feature>
<dbReference type="Proteomes" id="UP001175271">
    <property type="component" value="Unassembled WGS sequence"/>
</dbReference>
<dbReference type="PANTHER" id="PTHR33936">
    <property type="entry name" value="PROTEIN CBG17840"/>
    <property type="match status" value="1"/>
</dbReference>
<dbReference type="AlphaFoldDB" id="A0AA39M110"/>
<accession>A0AA39M110</accession>
<dbReference type="PANTHER" id="PTHR33936:SF18">
    <property type="entry name" value="C2H2-TYPE DOMAIN-CONTAINING PROTEIN"/>
    <property type="match status" value="1"/>
</dbReference>
<evidence type="ECO:0008006" key="4">
    <source>
        <dbReference type="Google" id="ProtNLM"/>
    </source>
</evidence>
<organism evidence="2 3">
    <name type="scientific">Steinernema hermaphroditum</name>
    <dbReference type="NCBI Taxonomy" id="289476"/>
    <lineage>
        <taxon>Eukaryota</taxon>
        <taxon>Metazoa</taxon>
        <taxon>Ecdysozoa</taxon>
        <taxon>Nematoda</taxon>
        <taxon>Chromadorea</taxon>
        <taxon>Rhabditida</taxon>
        <taxon>Tylenchina</taxon>
        <taxon>Panagrolaimomorpha</taxon>
        <taxon>Strongyloidoidea</taxon>
        <taxon>Steinernematidae</taxon>
        <taxon>Steinernema</taxon>
    </lineage>
</organism>
<dbReference type="InterPro" id="IPR052797">
    <property type="entry name" value="RegFact_GeneExpr_CellDeath"/>
</dbReference>
<evidence type="ECO:0000313" key="3">
    <source>
        <dbReference type="Proteomes" id="UP001175271"/>
    </source>
</evidence>
<reference evidence="2" key="1">
    <citation type="submission" date="2023-06" db="EMBL/GenBank/DDBJ databases">
        <title>Genomic analysis of the entomopathogenic nematode Steinernema hermaphroditum.</title>
        <authorList>
            <person name="Schwarz E.M."/>
            <person name="Heppert J.K."/>
            <person name="Baniya A."/>
            <person name="Schwartz H.T."/>
            <person name="Tan C.-H."/>
            <person name="Antoshechkin I."/>
            <person name="Sternberg P.W."/>
            <person name="Goodrich-Blair H."/>
            <person name="Dillman A.R."/>
        </authorList>
    </citation>
    <scope>NUCLEOTIDE SEQUENCE</scope>
    <source>
        <strain evidence="2">PS9179</strain>
        <tissue evidence="2">Whole animal</tissue>
    </source>
</reference>
<proteinExistence type="predicted"/>
<keyword evidence="3" id="KW-1185">Reference proteome</keyword>
<comment type="caution">
    <text evidence="2">The sequence shown here is derived from an EMBL/GenBank/DDBJ whole genome shotgun (WGS) entry which is preliminary data.</text>
</comment>
<protein>
    <recommendedName>
        <fullName evidence="4">C2H2-type domain-containing protein</fullName>
    </recommendedName>
</protein>
<dbReference type="EMBL" id="JAUCMV010000002">
    <property type="protein sequence ID" value="KAK0416868.1"/>
    <property type="molecule type" value="Genomic_DNA"/>
</dbReference>
<name>A0AA39M110_9BILA</name>